<dbReference type="STRING" id="670386.D3B4G4"/>
<organism evidence="7 8">
    <name type="scientific">Heterostelium pallidum (strain ATCC 26659 / Pp 5 / PN500)</name>
    <name type="common">Cellular slime mold</name>
    <name type="synonym">Polysphondylium pallidum</name>
    <dbReference type="NCBI Taxonomy" id="670386"/>
    <lineage>
        <taxon>Eukaryota</taxon>
        <taxon>Amoebozoa</taxon>
        <taxon>Evosea</taxon>
        <taxon>Eumycetozoa</taxon>
        <taxon>Dictyostelia</taxon>
        <taxon>Acytosteliales</taxon>
        <taxon>Acytosteliaceae</taxon>
        <taxon>Heterostelium</taxon>
    </lineage>
</organism>
<feature type="domain" description="Fatty acid hydroxylase" evidence="6">
    <location>
        <begin position="98"/>
        <end position="222"/>
    </location>
</feature>
<feature type="transmembrane region" description="Helical" evidence="5">
    <location>
        <begin position="55"/>
        <end position="77"/>
    </location>
</feature>
<reference evidence="7 8" key="1">
    <citation type="journal article" date="2011" name="Genome Res.">
        <title>Phylogeny-wide analysis of social amoeba genomes highlights ancient origins for complex intercellular communication.</title>
        <authorList>
            <person name="Heidel A.J."/>
            <person name="Lawal H.M."/>
            <person name="Felder M."/>
            <person name="Schilde C."/>
            <person name="Helps N.R."/>
            <person name="Tunggal B."/>
            <person name="Rivero F."/>
            <person name="John U."/>
            <person name="Schleicher M."/>
            <person name="Eichinger L."/>
            <person name="Platzer M."/>
            <person name="Noegel A.A."/>
            <person name="Schaap P."/>
            <person name="Gloeckner G."/>
        </authorList>
    </citation>
    <scope>NUCLEOTIDE SEQUENCE [LARGE SCALE GENOMIC DNA]</scope>
    <source>
        <strain evidence="8">ATCC 26659 / Pp 5 / PN500</strain>
    </source>
</reference>
<protein>
    <recommendedName>
        <fullName evidence="6">Fatty acid hydroxylase domain-containing protein</fullName>
    </recommendedName>
</protein>
<comment type="subcellular location">
    <subcellularLocation>
        <location evidence="1">Membrane</location>
    </subcellularLocation>
</comment>
<evidence type="ECO:0000256" key="2">
    <source>
        <dbReference type="ARBA" id="ARBA00022692"/>
    </source>
</evidence>
<dbReference type="Pfam" id="PF04116">
    <property type="entry name" value="FA_hydroxylase"/>
    <property type="match status" value="1"/>
</dbReference>
<evidence type="ECO:0000256" key="3">
    <source>
        <dbReference type="ARBA" id="ARBA00022989"/>
    </source>
</evidence>
<dbReference type="InterPro" id="IPR006694">
    <property type="entry name" value="Fatty_acid_hydroxylase"/>
</dbReference>
<evidence type="ECO:0000256" key="1">
    <source>
        <dbReference type="ARBA" id="ARBA00004370"/>
    </source>
</evidence>
<dbReference type="InParanoid" id="D3B4G4"/>
<dbReference type="PANTHER" id="PTHR11863">
    <property type="entry name" value="STEROL DESATURASE"/>
    <property type="match status" value="1"/>
</dbReference>
<dbReference type="RefSeq" id="XP_020436328.1">
    <property type="nucleotide sequence ID" value="XM_020574256.1"/>
</dbReference>
<evidence type="ECO:0000256" key="5">
    <source>
        <dbReference type="SAM" id="Phobius"/>
    </source>
</evidence>
<keyword evidence="8" id="KW-1185">Reference proteome</keyword>
<evidence type="ECO:0000256" key="4">
    <source>
        <dbReference type="ARBA" id="ARBA00023136"/>
    </source>
</evidence>
<dbReference type="InterPro" id="IPR050307">
    <property type="entry name" value="Sterol_Desaturase_Related"/>
</dbReference>
<dbReference type="GO" id="GO:0008610">
    <property type="term" value="P:lipid biosynthetic process"/>
    <property type="evidence" value="ECO:0007669"/>
    <property type="project" value="InterPro"/>
</dbReference>
<feature type="transmembrane region" description="Helical" evidence="5">
    <location>
        <begin position="12"/>
        <end position="34"/>
    </location>
</feature>
<feature type="transmembrane region" description="Helical" evidence="5">
    <location>
        <begin position="97"/>
        <end position="115"/>
    </location>
</feature>
<feature type="transmembrane region" description="Helical" evidence="5">
    <location>
        <begin position="166"/>
        <end position="193"/>
    </location>
</feature>
<sequence length="239" mass="27489">MNLSQHNIDVILPVVISGSSYLLTCVAMDLLKLVKKEWIIQPKHIMVGQERYDCIVYSLTNLAIGMLGLLLFRFYYLDAITLQECGSNCLFTETLKLIYLLFLADTAFYWSHRFLHIPSVYRIGHKLHHTHTSPISWTALYVHPVEFVLAFGGIFVLPTIFVRTHIVTYTLFLVLNMVSLVVSHSGLHIPYLINARHHDSHHRNFTVDFGSKFTIWDHVMGTISKKSKSKSKSMKDLKI</sequence>
<keyword evidence="4 5" id="KW-0472">Membrane</keyword>
<proteinExistence type="predicted"/>
<keyword evidence="2 5" id="KW-0812">Transmembrane</keyword>
<evidence type="ECO:0000313" key="8">
    <source>
        <dbReference type="Proteomes" id="UP000001396"/>
    </source>
</evidence>
<dbReference type="GO" id="GO:0016020">
    <property type="term" value="C:membrane"/>
    <property type="evidence" value="ECO:0007669"/>
    <property type="project" value="UniProtKB-SubCell"/>
</dbReference>
<feature type="transmembrane region" description="Helical" evidence="5">
    <location>
        <begin position="135"/>
        <end position="160"/>
    </location>
</feature>
<comment type="caution">
    <text evidence="7">The sequence shown here is derived from an EMBL/GenBank/DDBJ whole genome shotgun (WGS) entry which is preliminary data.</text>
</comment>
<gene>
    <name evidence="7" type="ORF">PPL_03289</name>
</gene>
<accession>D3B4G4</accession>
<evidence type="ECO:0000313" key="7">
    <source>
        <dbReference type="EMBL" id="EFA84212.1"/>
    </source>
</evidence>
<dbReference type="EMBL" id="ADBJ01000010">
    <property type="protein sequence ID" value="EFA84212.1"/>
    <property type="molecule type" value="Genomic_DNA"/>
</dbReference>
<dbReference type="GO" id="GO:0016491">
    <property type="term" value="F:oxidoreductase activity"/>
    <property type="evidence" value="ECO:0007669"/>
    <property type="project" value="InterPro"/>
</dbReference>
<dbReference type="GO" id="GO:0005506">
    <property type="term" value="F:iron ion binding"/>
    <property type="evidence" value="ECO:0007669"/>
    <property type="project" value="InterPro"/>
</dbReference>
<dbReference type="GeneID" id="31358811"/>
<keyword evidence="3 5" id="KW-1133">Transmembrane helix</keyword>
<name>D3B4G4_HETP5</name>
<dbReference type="Proteomes" id="UP000001396">
    <property type="component" value="Unassembled WGS sequence"/>
</dbReference>
<dbReference type="AlphaFoldDB" id="D3B4G4"/>
<dbReference type="OMA" id="FVRTHIV"/>
<evidence type="ECO:0000259" key="6">
    <source>
        <dbReference type="Pfam" id="PF04116"/>
    </source>
</evidence>